<dbReference type="InterPro" id="IPR001713">
    <property type="entry name" value="Prot_inh_stefin"/>
</dbReference>
<dbReference type="PANTHER" id="PTHR11414:SF21">
    <property type="entry name" value="CYSTATIN 14A, TANDEM DUPLICATE 1-RELATED"/>
    <property type="match status" value="1"/>
</dbReference>
<organism evidence="4 5">
    <name type="scientific">Cirrhinus molitorella</name>
    <name type="common">mud carp</name>
    <dbReference type="NCBI Taxonomy" id="172907"/>
    <lineage>
        <taxon>Eukaryota</taxon>
        <taxon>Metazoa</taxon>
        <taxon>Chordata</taxon>
        <taxon>Craniata</taxon>
        <taxon>Vertebrata</taxon>
        <taxon>Euteleostomi</taxon>
        <taxon>Actinopterygii</taxon>
        <taxon>Neopterygii</taxon>
        <taxon>Teleostei</taxon>
        <taxon>Ostariophysi</taxon>
        <taxon>Cypriniformes</taxon>
        <taxon>Cyprinidae</taxon>
        <taxon>Labeoninae</taxon>
        <taxon>Labeonini</taxon>
        <taxon>Cirrhinus</taxon>
    </lineage>
</organism>
<dbReference type="Proteomes" id="UP001187343">
    <property type="component" value="Unassembled WGS sequence"/>
</dbReference>
<proteinExistence type="inferred from homology"/>
<dbReference type="InterPro" id="IPR046350">
    <property type="entry name" value="Cystatin_sf"/>
</dbReference>
<keyword evidence="3" id="KW-0789">Thiol protease inhibitor</keyword>
<evidence type="ECO:0000256" key="3">
    <source>
        <dbReference type="ARBA" id="ARBA00022704"/>
    </source>
</evidence>
<dbReference type="GO" id="GO:0005829">
    <property type="term" value="C:cytosol"/>
    <property type="evidence" value="ECO:0007669"/>
    <property type="project" value="TreeGrafter"/>
</dbReference>
<protein>
    <submittedName>
        <fullName evidence="4">Uncharacterized protein</fullName>
    </submittedName>
</protein>
<evidence type="ECO:0000313" key="5">
    <source>
        <dbReference type="Proteomes" id="UP001187343"/>
    </source>
</evidence>
<comment type="similarity">
    <text evidence="1">Belongs to the cystatin family.</text>
</comment>
<reference evidence="4" key="1">
    <citation type="submission" date="2023-08" db="EMBL/GenBank/DDBJ databases">
        <title>Chromosome-level Genome Assembly of mud carp (Cirrhinus molitorella).</title>
        <authorList>
            <person name="Liu H."/>
        </authorList>
    </citation>
    <scope>NUCLEOTIDE SEQUENCE</scope>
    <source>
        <strain evidence="4">Prfri</strain>
        <tissue evidence="4">Muscle</tissue>
    </source>
</reference>
<dbReference type="AlphaFoldDB" id="A0AA88QA00"/>
<evidence type="ECO:0000256" key="1">
    <source>
        <dbReference type="ARBA" id="ARBA00009403"/>
    </source>
</evidence>
<dbReference type="GO" id="GO:0004869">
    <property type="term" value="F:cysteine-type endopeptidase inhibitor activity"/>
    <property type="evidence" value="ECO:0007669"/>
    <property type="project" value="UniProtKB-KW"/>
</dbReference>
<dbReference type="EMBL" id="JAUYZG010000003">
    <property type="protein sequence ID" value="KAK2910885.1"/>
    <property type="molecule type" value="Genomic_DNA"/>
</dbReference>
<name>A0AA88QA00_9TELE</name>
<keyword evidence="5" id="KW-1185">Reference proteome</keyword>
<dbReference type="PANTHER" id="PTHR11414">
    <property type="entry name" value="CYSTATIN FAMILY MEMBER"/>
    <property type="match status" value="1"/>
</dbReference>
<evidence type="ECO:0000256" key="2">
    <source>
        <dbReference type="ARBA" id="ARBA00022690"/>
    </source>
</evidence>
<dbReference type="SUPFAM" id="SSF54403">
    <property type="entry name" value="Cystatin/monellin"/>
    <property type="match status" value="1"/>
</dbReference>
<evidence type="ECO:0000313" key="4">
    <source>
        <dbReference type="EMBL" id="KAK2910885.1"/>
    </source>
</evidence>
<sequence length="102" mass="11591">MSKPGGWSPVEQVTLKEKQIFLEVRPMIEKKVGTDFKMYFPVVYSSQVVSGTNYMVKVLVDVCGDGLCVHAKIFQDLPCRGEQLTVTEVQYPKLFYDVLEPI</sequence>
<keyword evidence="2" id="KW-0646">Protease inhibitor</keyword>
<comment type="caution">
    <text evidence="4">The sequence shown here is derived from an EMBL/GenBank/DDBJ whole genome shotgun (WGS) entry which is preliminary data.</text>
</comment>
<dbReference type="Gene3D" id="3.10.450.10">
    <property type="match status" value="1"/>
</dbReference>
<gene>
    <name evidence="4" type="ORF">Q8A67_003018</name>
</gene>
<accession>A0AA88QA00</accession>